<dbReference type="Pfam" id="PF00012">
    <property type="entry name" value="HSP70"/>
    <property type="match status" value="1"/>
</dbReference>
<dbReference type="GO" id="GO:0140662">
    <property type="term" value="F:ATP-dependent protein folding chaperone"/>
    <property type="evidence" value="ECO:0007669"/>
    <property type="project" value="InterPro"/>
</dbReference>
<keyword evidence="5" id="KW-1185">Reference proteome</keyword>
<dbReference type="PANTHER" id="PTHR42749:SF1">
    <property type="entry name" value="CELL SHAPE-DETERMINING PROTEIN MREB"/>
    <property type="match status" value="1"/>
</dbReference>
<reference evidence="4 5" key="1">
    <citation type="submission" date="2020-01" db="EMBL/GenBank/DDBJ databases">
        <title>Investigation of new actinobacteria for the biodesulphurisation of diesel fuel.</title>
        <authorList>
            <person name="Athi Narayanan S.M."/>
        </authorList>
    </citation>
    <scope>NUCLEOTIDE SEQUENCE [LARGE SCALE GENOMIC DNA]</scope>
    <source>
        <strain evidence="4 5">213E</strain>
    </source>
</reference>
<dbReference type="GO" id="GO:0005524">
    <property type="term" value="F:ATP binding"/>
    <property type="evidence" value="ECO:0007669"/>
    <property type="project" value="UniProtKB-KW"/>
</dbReference>
<sequence>MTQSEAMDSERRPVLCIDLGATGVAAARRVGRDAPVPVPLGRSGPTMPTAVFADGSTLVVGEEALRQRDRRPDAVEESPRSRIAEADIELGDRPWPVVDVLATVLAHVRRAAADAAGASGSGAFDTVILTHPDMWAGRRTGVLQAAAERAGIRREQIRLVPQSLAAAWYQAYRGTEVGEGRPVCVVDIGADTCDVSVLHADGTGGFTVTDAHSAAVAGRDIDGRLTEWVLEEAAHLDPALPELIRTSGEEIALADAVRAAKEALSEAAQTSVVLPGVDRSLLLTRREFEEMIAPVVARIVGVVTDALADVDGEPVLYPIGGTSAIPAVASALAAIGRVVQHDDPRTVVAQGGLLPPVTVRRTPARGTQARGIQAGGTQAPAPIGHRITAPVVEAGAVVEELLCAPGQSVRTGQPLARIRVAQGVLALESPVDGVLAAIDLRPGVPLRPGVVFAAIGTPGLSRETWPGLHRVPAVLTAGDRPRARGGRRSAR</sequence>
<keyword evidence="3" id="KW-0143">Chaperone</keyword>
<dbReference type="Gene3D" id="2.40.50.100">
    <property type="match status" value="1"/>
</dbReference>
<accession>A0A7K3LJR8</accession>
<dbReference type="InterPro" id="IPR043129">
    <property type="entry name" value="ATPase_NBD"/>
</dbReference>
<evidence type="ECO:0000313" key="5">
    <source>
        <dbReference type="Proteomes" id="UP000466307"/>
    </source>
</evidence>
<evidence type="ECO:0000313" key="4">
    <source>
        <dbReference type="EMBL" id="NDK88486.1"/>
    </source>
</evidence>
<keyword evidence="2" id="KW-0067">ATP-binding</keyword>
<dbReference type="SUPFAM" id="SSF53067">
    <property type="entry name" value="Actin-like ATPase domain"/>
    <property type="match status" value="2"/>
</dbReference>
<dbReference type="AlphaFoldDB" id="A0A7K3LJR8"/>
<organism evidence="4 5">
    <name type="scientific">Gordonia desulfuricans</name>
    <dbReference type="NCBI Taxonomy" id="89051"/>
    <lineage>
        <taxon>Bacteria</taxon>
        <taxon>Bacillati</taxon>
        <taxon>Actinomycetota</taxon>
        <taxon>Actinomycetes</taxon>
        <taxon>Mycobacteriales</taxon>
        <taxon>Gordoniaceae</taxon>
        <taxon>Gordonia</taxon>
    </lineage>
</organism>
<evidence type="ECO:0000256" key="3">
    <source>
        <dbReference type="ARBA" id="ARBA00023186"/>
    </source>
</evidence>
<dbReference type="EMBL" id="JAADZU010000005">
    <property type="protein sequence ID" value="NDK88486.1"/>
    <property type="molecule type" value="Genomic_DNA"/>
</dbReference>
<dbReference type="Gene3D" id="3.90.640.10">
    <property type="entry name" value="Actin, Chain A, domain 4"/>
    <property type="match status" value="1"/>
</dbReference>
<comment type="caution">
    <text evidence="4">The sequence shown here is derived from an EMBL/GenBank/DDBJ whole genome shotgun (WGS) entry which is preliminary data.</text>
</comment>
<protein>
    <submittedName>
        <fullName evidence="4">Hsp70 family protein</fullName>
    </submittedName>
</protein>
<gene>
    <name evidence="4" type="ORF">GYA93_02655</name>
</gene>
<evidence type="ECO:0000256" key="2">
    <source>
        <dbReference type="ARBA" id="ARBA00022840"/>
    </source>
</evidence>
<dbReference type="RefSeq" id="WP_059037285.1">
    <property type="nucleotide sequence ID" value="NZ_JAADZU010000005.1"/>
</dbReference>
<evidence type="ECO:0000256" key="1">
    <source>
        <dbReference type="ARBA" id="ARBA00022741"/>
    </source>
</evidence>
<dbReference type="PANTHER" id="PTHR42749">
    <property type="entry name" value="CELL SHAPE-DETERMINING PROTEIN MREB"/>
    <property type="match status" value="1"/>
</dbReference>
<dbReference type="InterPro" id="IPR011053">
    <property type="entry name" value="Single_hybrid_motif"/>
</dbReference>
<proteinExistence type="predicted"/>
<dbReference type="InterPro" id="IPR013126">
    <property type="entry name" value="Hsp_70_fam"/>
</dbReference>
<name>A0A7K3LJR8_9ACTN</name>
<dbReference type="Gene3D" id="3.30.420.40">
    <property type="match status" value="2"/>
</dbReference>
<keyword evidence="1" id="KW-0547">Nucleotide-binding</keyword>
<dbReference type="SUPFAM" id="SSF51230">
    <property type="entry name" value="Single hybrid motif"/>
    <property type="match status" value="1"/>
</dbReference>
<dbReference type="Proteomes" id="UP000466307">
    <property type="component" value="Unassembled WGS sequence"/>
</dbReference>